<feature type="domain" description="Sushi" evidence="7">
    <location>
        <begin position="261"/>
        <end position="317"/>
    </location>
</feature>
<evidence type="ECO:0000313" key="9">
    <source>
        <dbReference type="Proteomes" id="UP000327468"/>
    </source>
</evidence>
<feature type="chain" id="PRO_5024346026" description="Sushi domain-containing protein" evidence="6">
    <location>
        <begin position="21"/>
        <end position="565"/>
    </location>
</feature>
<keyword evidence="4 5" id="KW-1015">Disulfide bond</keyword>
<feature type="domain" description="Sushi" evidence="7">
    <location>
        <begin position="318"/>
        <end position="374"/>
    </location>
</feature>
<dbReference type="PROSITE" id="PS50923">
    <property type="entry name" value="SUSHI"/>
    <property type="match status" value="8"/>
</dbReference>
<dbReference type="InterPro" id="IPR035976">
    <property type="entry name" value="Sushi/SCR/CCP_sf"/>
</dbReference>
<dbReference type="CDD" id="cd00033">
    <property type="entry name" value="CCP"/>
    <property type="match status" value="5"/>
</dbReference>
<evidence type="ECO:0000256" key="1">
    <source>
        <dbReference type="ARBA" id="ARBA00004328"/>
    </source>
</evidence>
<evidence type="ECO:0000256" key="3">
    <source>
        <dbReference type="ARBA" id="ARBA00022729"/>
    </source>
</evidence>
<organism evidence="8 9">
    <name type="scientific">Pangasianodon hypophthalmus</name>
    <name type="common">Striped catfish</name>
    <name type="synonym">Helicophagus hypophthalmus</name>
    <dbReference type="NCBI Taxonomy" id="310915"/>
    <lineage>
        <taxon>Eukaryota</taxon>
        <taxon>Metazoa</taxon>
        <taxon>Chordata</taxon>
        <taxon>Craniata</taxon>
        <taxon>Vertebrata</taxon>
        <taxon>Euteleostomi</taxon>
        <taxon>Actinopterygii</taxon>
        <taxon>Neopterygii</taxon>
        <taxon>Teleostei</taxon>
        <taxon>Ostariophysi</taxon>
        <taxon>Siluriformes</taxon>
        <taxon>Pangasiidae</taxon>
        <taxon>Pangasianodon</taxon>
    </lineage>
</organism>
<keyword evidence="3 6" id="KW-0732">Signal</keyword>
<evidence type="ECO:0000259" key="7">
    <source>
        <dbReference type="PROSITE" id="PS50923"/>
    </source>
</evidence>
<dbReference type="InterPro" id="IPR051503">
    <property type="entry name" value="ComplSys_Reg/VirEntry_Med"/>
</dbReference>
<keyword evidence="9" id="KW-1185">Reference proteome</keyword>
<gene>
    <name evidence="8" type="ORF">PHYPO_G00198430</name>
</gene>
<dbReference type="Gene3D" id="2.10.70.10">
    <property type="entry name" value="Complement Module, domain 1"/>
    <property type="match status" value="8"/>
</dbReference>
<comment type="subcellular location">
    <subcellularLocation>
        <location evidence="1">Virion</location>
    </subcellularLocation>
</comment>
<dbReference type="Proteomes" id="UP000327468">
    <property type="component" value="Chromosome 4"/>
</dbReference>
<reference evidence="8 9" key="1">
    <citation type="submission" date="2019-06" db="EMBL/GenBank/DDBJ databases">
        <title>A chromosome-scale genome assembly of the striped catfish, Pangasianodon hypophthalmus.</title>
        <authorList>
            <person name="Wen M."/>
            <person name="Zahm M."/>
            <person name="Roques C."/>
            <person name="Cabau C."/>
            <person name="Klopp C."/>
            <person name="Donnadieu C."/>
            <person name="Jouanno E."/>
            <person name="Avarre J.-C."/>
            <person name="Campet M."/>
            <person name="Ha T.T.T."/>
            <person name="Dugue R."/>
            <person name="Lampietro C."/>
            <person name="Louis A."/>
            <person name="Herpin A."/>
            <person name="Echchiki A."/>
            <person name="Berthelot C."/>
            <person name="Parey E."/>
            <person name="Roest-Crollius H."/>
            <person name="Braasch I."/>
            <person name="Postlethwait J."/>
            <person name="Bobe J."/>
            <person name="Montfort J."/>
            <person name="Bouchez O."/>
            <person name="Begum T."/>
            <person name="Schartl M."/>
            <person name="Guiguen Y."/>
        </authorList>
    </citation>
    <scope>NUCLEOTIDE SEQUENCE [LARGE SCALE GENOMIC DNA]</scope>
    <source>
        <strain evidence="8 9">Indonesia</strain>
        <tissue evidence="8">Blood</tissue>
    </source>
</reference>
<feature type="domain" description="Sushi" evidence="7">
    <location>
        <begin position="203"/>
        <end position="259"/>
    </location>
</feature>
<accession>A0A5N5PL44</accession>
<feature type="disulfide bond" evidence="5">
    <location>
        <begin position="144"/>
        <end position="187"/>
    </location>
</feature>
<proteinExistence type="predicted"/>
<protein>
    <recommendedName>
        <fullName evidence="7">Sushi domain-containing protein</fullName>
    </recommendedName>
</protein>
<comment type="caution">
    <text evidence="8">The sequence shown here is derived from an EMBL/GenBank/DDBJ whole genome shotgun (WGS) entry which is preliminary data.</text>
</comment>
<dbReference type="EMBL" id="VFJC01000005">
    <property type="protein sequence ID" value="KAB5579737.1"/>
    <property type="molecule type" value="Genomic_DNA"/>
</dbReference>
<dbReference type="SUPFAM" id="SSF57535">
    <property type="entry name" value="Complement control module/SCR domain"/>
    <property type="match status" value="8"/>
</dbReference>
<evidence type="ECO:0000256" key="6">
    <source>
        <dbReference type="SAM" id="SignalP"/>
    </source>
</evidence>
<feature type="domain" description="Sushi" evidence="7">
    <location>
        <begin position="460"/>
        <end position="513"/>
    </location>
</feature>
<keyword evidence="2 5" id="KW-0768">Sushi</keyword>
<evidence type="ECO:0000313" key="8">
    <source>
        <dbReference type="EMBL" id="KAB5579737.1"/>
    </source>
</evidence>
<comment type="caution">
    <text evidence="5">Lacks conserved residue(s) required for the propagation of feature annotation.</text>
</comment>
<evidence type="ECO:0000256" key="2">
    <source>
        <dbReference type="ARBA" id="ARBA00022659"/>
    </source>
</evidence>
<feature type="signal peptide" evidence="6">
    <location>
        <begin position="1"/>
        <end position="20"/>
    </location>
</feature>
<name>A0A5N5PL44_PANHP</name>
<evidence type="ECO:0000256" key="5">
    <source>
        <dbReference type="PROSITE-ProRule" id="PRU00302"/>
    </source>
</evidence>
<evidence type="ECO:0000256" key="4">
    <source>
        <dbReference type="ARBA" id="ARBA00023157"/>
    </source>
</evidence>
<dbReference type="AlphaFoldDB" id="A0A5N5PL44"/>
<feature type="disulfide bond" evidence="5">
    <location>
        <begin position="263"/>
        <end position="306"/>
    </location>
</feature>
<dbReference type="Pfam" id="PF00084">
    <property type="entry name" value="Sushi"/>
    <property type="match status" value="8"/>
</dbReference>
<dbReference type="PANTHER" id="PTHR45785:SF2">
    <property type="entry name" value="COMPLEMENT FACTOR H-RELATED"/>
    <property type="match status" value="1"/>
</dbReference>
<dbReference type="PANTHER" id="PTHR45785">
    <property type="entry name" value="COMPLEMENT FACTOR H-RELATED"/>
    <property type="match status" value="1"/>
</dbReference>
<feature type="domain" description="Sushi" evidence="7">
    <location>
        <begin position="21"/>
        <end position="80"/>
    </location>
</feature>
<dbReference type="SMART" id="SM00032">
    <property type="entry name" value="CCP"/>
    <property type="match status" value="8"/>
</dbReference>
<sequence length="565" mass="64377">MRIIILAFFIWSCQTVRVIAENCPRPPLENGFFVPHLEKYDHGVSISYGCNTGLKPALKTWWGEITCTNGQWSHEPQCIDNTWCIAPHVPNAQPVHELRTYYPPSDDVSFQCDYGYEFEGGKSEARCEDGTWRLPVCKRKPKTCDPPHRVYNGMILQPYQDVFEHREQIEYVCRNGYKMHGHKYNTCHNGKWSSSPSCVLDKPTCPKPQVQNAYPAAALKNSYNNGDTVRFVCNRGYRFEGTDSAECVDGTWRLPVCKDPTSCTTPHVPNARPAETLAEVYSNGRYVRFECDSGYEFERRDPYARCEDGTWRLPVCQIKCSVPHVPNARPLEGLDASYSTGRFVTFECNPGYEFAGLHYAQCVDGTWRLPVCKPRGETVCTAPHVPNAKPADELASFYATGRTVRFECDSGYEFEGISYAQCVYGTWRLPVCKDSHRHHDSSEDRGGSLGPDTVVLLPVSICGSQPFVENGDVTILPGERELKVQCQRFFKLQGPEKIRCVNEKWTELPVCKPPCKLDRTLIHSNDEYLQEGEEKTFYCHNSYKKTTVRCFKGTAIYSECRLFDW</sequence>
<dbReference type="InterPro" id="IPR000436">
    <property type="entry name" value="Sushi_SCR_CCP_dom"/>
</dbReference>
<feature type="domain" description="Sushi" evidence="7">
    <location>
        <begin position="82"/>
        <end position="139"/>
    </location>
</feature>
<feature type="domain" description="Sushi" evidence="7">
    <location>
        <begin position="378"/>
        <end position="434"/>
    </location>
</feature>
<feature type="disulfide bond" evidence="5">
    <location>
        <begin position="84"/>
        <end position="127"/>
    </location>
</feature>
<feature type="domain" description="Sushi" evidence="7">
    <location>
        <begin position="142"/>
        <end position="200"/>
    </location>
</feature>